<dbReference type="PATRIC" id="fig|61435.5.peg.1003"/>
<accession>A0A0V8M2L7</accession>
<comment type="caution">
    <text evidence="1">The sequence shown here is derived from an EMBL/GenBank/DDBJ whole genome shotgun (WGS) entry which is preliminary data.</text>
</comment>
<evidence type="ECO:0008006" key="3">
    <source>
        <dbReference type="Google" id="ProtNLM"/>
    </source>
</evidence>
<reference evidence="1 2" key="1">
    <citation type="journal article" date="2015" name="Sci. Rep.">
        <title>A comparative genomics and reductive dehalogenase gene transcription study of two chloroethene-respiring bacteria, Dehalococcoides mccartyi strains MB and 11a.</title>
        <authorList>
            <person name="Low A."/>
            <person name="Shen Z."/>
            <person name="Cheng D."/>
            <person name="Rogers M.J."/>
            <person name="Lee P.K."/>
            <person name="He J."/>
        </authorList>
    </citation>
    <scope>NUCLEOTIDE SEQUENCE [LARGE SCALE GENOMIC DNA]</scope>
    <source>
        <strain evidence="1 2">MB</strain>
    </source>
</reference>
<gene>
    <name evidence="1" type="ORF">DA01_05090</name>
</gene>
<evidence type="ECO:0000313" key="2">
    <source>
        <dbReference type="Proteomes" id="UP000053577"/>
    </source>
</evidence>
<dbReference type="InterPro" id="IPR020075">
    <property type="entry name" value="Uncharacterised_AF2234"/>
</dbReference>
<dbReference type="OrthoDB" id="162541at2"/>
<proteinExistence type="predicted"/>
<dbReference type="AlphaFoldDB" id="A0A0V8M2L7"/>
<protein>
    <recommendedName>
        <fullName evidence="3">DUF2769 domain-containing protein</fullName>
    </recommendedName>
</protein>
<name>A0A0V8M2L7_9CHLR</name>
<organism evidence="1 2">
    <name type="scientific">Dehalococcoides mccartyi</name>
    <dbReference type="NCBI Taxonomy" id="61435"/>
    <lineage>
        <taxon>Bacteria</taxon>
        <taxon>Bacillati</taxon>
        <taxon>Chloroflexota</taxon>
        <taxon>Dehalococcoidia</taxon>
        <taxon>Dehalococcoidales</taxon>
        <taxon>Dehalococcoidaceae</taxon>
        <taxon>Dehalococcoides</taxon>
    </lineage>
</organism>
<sequence>MHNNNPVKRLILGFNSKLCLCKKCPSYPGHKDKVVYCERAKSPYVISKTSCLCPQCRVWKLNHFAETYYCSSGAAPLSRI</sequence>
<dbReference type="EMBL" id="JGYD01000018">
    <property type="protein sequence ID" value="KSV18019.1"/>
    <property type="molecule type" value="Genomic_DNA"/>
</dbReference>
<dbReference type="Pfam" id="PF10967">
    <property type="entry name" value="DUF2769"/>
    <property type="match status" value="1"/>
</dbReference>
<dbReference type="Proteomes" id="UP000053577">
    <property type="component" value="Unassembled WGS sequence"/>
</dbReference>
<evidence type="ECO:0000313" key="1">
    <source>
        <dbReference type="EMBL" id="KSV18019.1"/>
    </source>
</evidence>